<accession>A0A0F9MD32</accession>
<comment type="subcellular location">
    <subcellularLocation>
        <location evidence="1">Virion</location>
    </subcellularLocation>
</comment>
<name>A0A0F9MD32_9ZZZZ</name>
<dbReference type="SUPFAM" id="SSF56563">
    <property type="entry name" value="Major capsid protein gp5"/>
    <property type="match status" value="1"/>
</dbReference>
<sequence length="420" mass="45098">MLRDELIIKMRASHAKIPGLEGDELTRETAVFDELTREVERGDVIWRQEQAVMHTRETEDFELWDVFGQLMRGEHVEDVARDALSIRENGIKDRAGPGAFRLPGDGYAWMSASSDRAVGDVARAPAGSISSDISNLLKCPPLTPIFQLPLPPTPLFDKATKVPAIDGVAIPFLVQTAADPFASVNVTCGVGEAEDKPESSIPADGKCTITTDECAGSTIISDKALRRVPAYEAIIADFMRGALKFQIETNIVVALNADGNVVLVPRAVAAAVGWTDLVDLEGAIPWYWAVSGEYAMCQDAQTFLKRTLGAVAPGYPLYNVTTAASMYTSLNGRPFFLDAMSALGVSGDVFYGDYSHIFVGIGQDIAFRRTNEGATLVKANSTMFAVFSDIGYCIPVGGVFAKLYDVGGSQSPSLSPSPSP</sequence>
<organism evidence="4">
    <name type="scientific">marine sediment metagenome</name>
    <dbReference type="NCBI Taxonomy" id="412755"/>
    <lineage>
        <taxon>unclassified sequences</taxon>
        <taxon>metagenomes</taxon>
        <taxon>ecological metagenomes</taxon>
    </lineage>
</organism>
<dbReference type="EMBL" id="LAZR01010407">
    <property type="protein sequence ID" value="KKM67112.1"/>
    <property type="molecule type" value="Genomic_DNA"/>
</dbReference>
<keyword evidence="2" id="KW-0946">Virion</keyword>
<dbReference type="GO" id="GO:0044423">
    <property type="term" value="C:virion component"/>
    <property type="evidence" value="ECO:0007669"/>
    <property type="project" value="UniProtKB-KW"/>
</dbReference>
<evidence type="ECO:0000259" key="3">
    <source>
        <dbReference type="Pfam" id="PF05065"/>
    </source>
</evidence>
<evidence type="ECO:0000256" key="1">
    <source>
        <dbReference type="ARBA" id="ARBA00004328"/>
    </source>
</evidence>
<dbReference type="InterPro" id="IPR054612">
    <property type="entry name" value="Phage_capsid-like_C"/>
</dbReference>
<reference evidence="4" key="1">
    <citation type="journal article" date="2015" name="Nature">
        <title>Complex archaea that bridge the gap between prokaryotes and eukaryotes.</title>
        <authorList>
            <person name="Spang A."/>
            <person name="Saw J.H."/>
            <person name="Jorgensen S.L."/>
            <person name="Zaremba-Niedzwiedzka K."/>
            <person name="Martijn J."/>
            <person name="Lind A.E."/>
            <person name="van Eijk R."/>
            <person name="Schleper C."/>
            <person name="Guy L."/>
            <person name="Ettema T.J."/>
        </authorList>
    </citation>
    <scope>NUCLEOTIDE SEQUENCE</scope>
</reference>
<gene>
    <name evidence="4" type="ORF">LCGC14_1474400</name>
</gene>
<comment type="caution">
    <text evidence="4">The sequence shown here is derived from an EMBL/GenBank/DDBJ whole genome shotgun (WGS) entry which is preliminary data.</text>
</comment>
<protein>
    <recommendedName>
        <fullName evidence="3">Phage capsid-like C-terminal domain-containing protein</fullName>
    </recommendedName>
</protein>
<feature type="domain" description="Phage capsid-like C-terminal" evidence="3">
    <location>
        <begin position="145"/>
        <end position="391"/>
    </location>
</feature>
<dbReference type="AlphaFoldDB" id="A0A0F9MD32"/>
<dbReference type="NCBIfam" id="TIGR01554">
    <property type="entry name" value="major_cap_HK97"/>
    <property type="match status" value="1"/>
</dbReference>
<dbReference type="Pfam" id="PF05065">
    <property type="entry name" value="Phage_capsid"/>
    <property type="match status" value="1"/>
</dbReference>
<evidence type="ECO:0000313" key="4">
    <source>
        <dbReference type="EMBL" id="KKM67112.1"/>
    </source>
</evidence>
<evidence type="ECO:0000256" key="2">
    <source>
        <dbReference type="ARBA" id="ARBA00022844"/>
    </source>
</evidence>
<dbReference type="InterPro" id="IPR024455">
    <property type="entry name" value="Phage_capsid"/>
</dbReference>
<proteinExistence type="predicted"/>